<dbReference type="RefSeq" id="WP_187694847.1">
    <property type="nucleotide sequence ID" value="NZ_LOHZ01000045.1"/>
</dbReference>
<dbReference type="Proteomes" id="UP000075737">
    <property type="component" value="Unassembled WGS sequence"/>
</dbReference>
<dbReference type="EMBL" id="LOHZ01000045">
    <property type="protein sequence ID" value="KYO63961.1"/>
    <property type="molecule type" value="Genomic_DNA"/>
</dbReference>
<gene>
    <name evidence="1" type="ORF">ATZ99_22040</name>
</gene>
<name>A0A162M4I2_9FIRM</name>
<dbReference type="STRING" id="520767.ATZ99_22040"/>
<sequence>MQEIAELFEEGLKDEEIADDIKIDVKVVKGLREKFSETDEYENNPFKIFYKKGKK</sequence>
<evidence type="ECO:0008006" key="3">
    <source>
        <dbReference type="Google" id="ProtNLM"/>
    </source>
</evidence>
<protein>
    <recommendedName>
        <fullName evidence="3">HTH luxR-type domain-containing protein</fullName>
    </recommendedName>
</protein>
<comment type="caution">
    <text evidence="1">The sequence shown here is derived from an EMBL/GenBank/DDBJ whole genome shotgun (WGS) entry which is preliminary data.</text>
</comment>
<evidence type="ECO:0000313" key="1">
    <source>
        <dbReference type="EMBL" id="KYO63961.1"/>
    </source>
</evidence>
<proteinExistence type="predicted"/>
<reference evidence="1 2" key="1">
    <citation type="submission" date="2015-12" db="EMBL/GenBank/DDBJ databases">
        <title>Draft genome of Thermovenabulum gondwanense isolated from a red thermophilic microbial mat colonisisng an outflow channel of a bore well.</title>
        <authorList>
            <person name="Patel B.K."/>
        </authorList>
    </citation>
    <scope>NUCLEOTIDE SEQUENCE [LARGE SCALE GENOMIC DNA]</scope>
    <source>
        <strain evidence="1 2">R270</strain>
    </source>
</reference>
<dbReference type="AlphaFoldDB" id="A0A162M4I2"/>
<keyword evidence="2" id="KW-1185">Reference proteome</keyword>
<evidence type="ECO:0000313" key="2">
    <source>
        <dbReference type="Proteomes" id="UP000075737"/>
    </source>
</evidence>
<accession>A0A162M4I2</accession>
<organism evidence="1 2">
    <name type="scientific">Thermovenabulum gondwanense</name>
    <dbReference type="NCBI Taxonomy" id="520767"/>
    <lineage>
        <taxon>Bacteria</taxon>
        <taxon>Bacillati</taxon>
        <taxon>Bacillota</taxon>
        <taxon>Clostridia</taxon>
        <taxon>Thermosediminibacterales</taxon>
        <taxon>Thermosediminibacteraceae</taxon>
        <taxon>Thermovenabulum</taxon>
    </lineage>
</organism>